<accession>A0A8W8KJN4</accession>
<dbReference type="Gene3D" id="2.120.10.30">
    <property type="entry name" value="TolB, C-terminal domain"/>
    <property type="match status" value="1"/>
</dbReference>
<protein>
    <recommendedName>
        <fullName evidence="3">Tripartite motif-containing protein 2</fullName>
    </recommendedName>
</protein>
<dbReference type="GO" id="GO:0043161">
    <property type="term" value="P:proteasome-mediated ubiquitin-dependent protein catabolic process"/>
    <property type="evidence" value="ECO:0007669"/>
    <property type="project" value="TreeGrafter"/>
</dbReference>
<dbReference type="GO" id="GO:0000209">
    <property type="term" value="P:protein polyubiquitination"/>
    <property type="evidence" value="ECO:0007669"/>
    <property type="project" value="TreeGrafter"/>
</dbReference>
<evidence type="ECO:0000313" key="1">
    <source>
        <dbReference type="EnsemblMetazoa" id="G24190.2:cds"/>
    </source>
</evidence>
<dbReference type="PANTHER" id="PTHR24104:SF25">
    <property type="entry name" value="PROTEIN LIN-41"/>
    <property type="match status" value="1"/>
</dbReference>
<dbReference type="Proteomes" id="UP000005408">
    <property type="component" value="Unassembled WGS sequence"/>
</dbReference>
<dbReference type="AlphaFoldDB" id="A0A8W8KJN4"/>
<reference evidence="1" key="1">
    <citation type="submission" date="2022-08" db="UniProtKB">
        <authorList>
            <consortium name="EnsemblMetazoa"/>
        </authorList>
    </citation>
    <scope>IDENTIFICATION</scope>
    <source>
        <strain evidence="1">05x7-T-G4-1.051#20</strain>
    </source>
</reference>
<dbReference type="GO" id="GO:0008270">
    <property type="term" value="F:zinc ion binding"/>
    <property type="evidence" value="ECO:0007669"/>
    <property type="project" value="UniProtKB-KW"/>
</dbReference>
<dbReference type="InterPro" id="IPR050952">
    <property type="entry name" value="TRIM-NHL_E3_ligases"/>
</dbReference>
<dbReference type="EnsemblMetazoa" id="G24190.2">
    <property type="protein sequence ID" value="G24190.2:cds"/>
    <property type="gene ID" value="G24190"/>
</dbReference>
<keyword evidence="2" id="KW-1185">Reference proteome</keyword>
<dbReference type="GO" id="GO:0061630">
    <property type="term" value="F:ubiquitin protein ligase activity"/>
    <property type="evidence" value="ECO:0007669"/>
    <property type="project" value="TreeGrafter"/>
</dbReference>
<evidence type="ECO:0000313" key="2">
    <source>
        <dbReference type="Proteomes" id="UP000005408"/>
    </source>
</evidence>
<dbReference type="InterPro" id="IPR011042">
    <property type="entry name" value="6-blade_b-propeller_TolB-like"/>
</dbReference>
<evidence type="ECO:0008006" key="3">
    <source>
        <dbReference type="Google" id="ProtNLM"/>
    </source>
</evidence>
<proteinExistence type="predicted"/>
<name>A0A8W8KJN4_MAGGI</name>
<dbReference type="PANTHER" id="PTHR24104">
    <property type="entry name" value="E3 UBIQUITIN-PROTEIN LIGASE NHLRC1-RELATED"/>
    <property type="match status" value="1"/>
</dbReference>
<organism evidence="1 2">
    <name type="scientific">Magallana gigas</name>
    <name type="common">Pacific oyster</name>
    <name type="synonym">Crassostrea gigas</name>
    <dbReference type="NCBI Taxonomy" id="29159"/>
    <lineage>
        <taxon>Eukaryota</taxon>
        <taxon>Metazoa</taxon>
        <taxon>Spiralia</taxon>
        <taxon>Lophotrochozoa</taxon>
        <taxon>Mollusca</taxon>
        <taxon>Bivalvia</taxon>
        <taxon>Autobranchia</taxon>
        <taxon>Pteriomorphia</taxon>
        <taxon>Ostreida</taxon>
        <taxon>Ostreoidea</taxon>
        <taxon>Ostreidae</taxon>
        <taxon>Magallana</taxon>
    </lineage>
</organism>
<dbReference type="SUPFAM" id="SSF101898">
    <property type="entry name" value="NHL repeat"/>
    <property type="match status" value="1"/>
</dbReference>
<sequence length="184" mass="20880">VEPRGLAFNSFGHLLVCVYSKKDKRSFVERYDKNMEKVQEIEHNGDKKLYEEPCFVCCNRNGDVCVADHGLNAIVVVDQFGVFQFSYRGQNVKSFRPYSLATDRLCNIVITDNANHEVHLLDKYGQFLGFLTTGPKIKRPGAVDIDEEGKVWIGESMSGKLHVLNYLVENMVKPDDISSMGRIN</sequence>